<dbReference type="AlphaFoldDB" id="A0AAV1CLF7"/>
<name>A0AAV1CLF7_OLDCO</name>
<sequence>MGLDSLIWPRKFFPFRSTSYLIQCPYHYPFCYKDWIKQCAPIPLILGFGGSSPSRTISGSNRKARLVAEEVLLLTPVKKARTDLEVLYIVAKLKERANSVMKNISPNSGFSVAKNAVENMLSELINKNLQTSATLCQLPESIT</sequence>
<dbReference type="EMBL" id="OX459119">
    <property type="protein sequence ID" value="CAI9096262.1"/>
    <property type="molecule type" value="Genomic_DNA"/>
</dbReference>
<protein>
    <submittedName>
        <fullName evidence="1">OLC1v1032362C2</fullName>
    </submittedName>
</protein>
<reference evidence="1" key="1">
    <citation type="submission" date="2023-03" db="EMBL/GenBank/DDBJ databases">
        <authorList>
            <person name="Julca I."/>
        </authorList>
    </citation>
    <scope>NUCLEOTIDE SEQUENCE</scope>
</reference>
<organism evidence="1 2">
    <name type="scientific">Oldenlandia corymbosa var. corymbosa</name>
    <dbReference type="NCBI Taxonomy" id="529605"/>
    <lineage>
        <taxon>Eukaryota</taxon>
        <taxon>Viridiplantae</taxon>
        <taxon>Streptophyta</taxon>
        <taxon>Embryophyta</taxon>
        <taxon>Tracheophyta</taxon>
        <taxon>Spermatophyta</taxon>
        <taxon>Magnoliopsida</taxon>
        <taxon>eudicotyledons</taxon>
        <taxon>Gunneridae</taxon>
        <taxon>Pentapetalae</taxon>
        <taxon>asterids</taxon>
        <taxon>lamiids</taxon>
        <taxon>Gentianales</taxon>
        <taxon>Rubiaceae</taxon>
        <taxon>Rubioideae</taxon>
        <taxon>Spermacoceae</taxon>
        <taxon>Hedyotis-Oldenlandia complex</taxon>
        <taxon>Oldenlandia</taxon>
    </lineage>
</organism>
<keyword evidence="2" id="KW-1185">Reference proteome</keyword>
<evidence type="ECO:0000313" key="2">
    <source>
        <dbReference type="Proteomes" id="UP001161247"/>
    </source>
</evidence>
<dbReference type="Proteomes" id="UP001161247">
    <property type="component" value="Chromosome 2"/>
</dbReference>
<gene>
    <name evidence="1" type="ORF">OLC1_LOCUS7057</name>
</gene>
<accession>A0AAV1CLF7</accession>
<evidence type="ECO:0000313" key="1">
    <source>
        <dbReference type="EMBL" id="CAI9096262.1"/>
    </source>
</evidence>
<proteinExistence type="predicted"/>